<organism evidence="2 3">
    <name type="scientific">Trichomonas vaginalis (strain ATCC PRA-98 / G3)</name>
    <dbReference type="NCBI Taxonomy" id="412133"/>
    <lineage>
        <taxon>Eukaryota</taxon>
        <taxon>Metamonada</taxon>
        <taxon>Parabasalia</taxon>
        <taxon>Trichomonadida</taxon>
        <taxon>Trichomonadidae</taxon>
        <taxon>Trichomonas</taxon>
    </lineage>
</organism>
<name>A2FIB3_TRIV3</name>
<evidence type="ECO:0000256" key="1">
    <source>
        <dbReference type="SAM" id="MobiDB-lite"/>
    </source>
</evidence>
<protein>
    <submittedName>
        <fullName evidence="2">Uncharacterized protein</fullName>
    </submittedName>
</protein>
<reference evidence="2" key="2">
    <citation type="journal article" date="2007" name="Science">
        <title>Draft genome sequence of the sexually transmitted pathogen Trichomonas vaginalis.</title>
        <authorList>
            <person name="Carlton J.M."/>
            <person name="Hirt R.P."/>
            <person name="Silva J.C."/>
            <person name="Delcher A.L."/>
            <person name="Schatz M."/>
            <person name="Zhao Q."/>
            <person name="Wortman J.R."/>
            <person name="Bidwell S.L."/>
            <person name="Alsmark U.C.M."/>
            <person name="Besteiro S."/>
            <person name="Sicheritz-Ponten T."/>
            <person name="Noel C.J."/>
            <person name="Dacks J.B."/>
            <person name="Foster P.G."/>
            <person name="Simillion C."/>
            <person name="Van de Peer Y."/>
            <person name="Miranda-Saavedra D."/>
            <person name="Barton G.J."/>
            <person name="Westrop G.D."/>
            <person name="Mueller S."/>
            <person name="Dessi D."/>
            <person name="Fiori P.L."/>
            <person name="Ren Q."/>
            <person name="Paulsen I."/>
            <person name="Zhang H."/>
            <person name="Bastida-Corcuera F.D."/>
            <person name="Simoes-Barbosa A."/>
            <person name="Brown M.T."/>
            <person name="Hayes R.D."/>
            <person name="Mukherjee M."/>
            <person name="Okumura C.Y."/>
            <person name="Schneider R."/>
            <person name="Smith A.J."/>
            <person name="Vanacova S."/>
            <person name="Villalvazo M."/>
            <person name="Haas B.J."/>
            <person name="Pertea M."/>
            <person name="Feldblyum T.V."/>
            <person name="Utterback T.R."/>
            <person name="Shu C.L."/>
            <person name="Osoegawa K."/>
            <person name="de Jong P.J."/>
            <person name="Hrdy I."/>
            <person name="Horvathova L."/>
            <person name="Zubacova Z."/>
            <person name="Dolezal P."/>
            <person name="Malik S.B."/>
            <person name="Logsdon J.M. Jr."/>
            <person name="Henze K."/>
            <person name="Gupta A."/>
            <person name="Wang C.C."/>
            <person name="Dunne R.L."/>
            <person name="Upcroft J.A."/>
            <person name="Upcroft P."/>
            <person name="White O."/>
            <person name="Salzberg S.L."/>
            <person name="Tang P."/>
            <person name="Chiu C.-H."/>
            <person name="Lee Y.-S."/>
            <person name="Embley T.M."/>
            <person name="Coombs G.H."/>
            <person name="Mottram J.C."/>
            <person name="Tachezy J."/>
            <person name="Fraser-Liggett C.M."/>
            <person name="Johnson P.J."/>
        </authorList>
    </citation>
    <scope>NUCLEOTIDE SEQUENCE [LARGE SCALE GENOMIC DNA]</scope>
    <source>
        <strain evidence="2">G3</strain>
    </source>
</reference>
<feature type="compositionally biased region" description="Polar residues" evidence="1">
    <location>
        <begin position="1"/>
        <end position="11"/>
    </location>
</feature>
<dbReference type="AlphaFoldDB" id="A2FIB3"/>
<evidence type="ECO:0000313" key="3">
    <source>
        <dbReference type="Proteomes" id="UP000001542"/>
    </source>
</evidence>
<proteinExistence type="predicted"/>
<dbReference type="KEGG" id="tva:4753103"/>
<dbReference type="VEuPathDB" id="TrichDB:TVAG_078100"/>
<dbReference type="RefSeq" id="XP_001308284.1">
    <property type="nucleotide sequence ID" value="XM_001308283.1"/>
</dbReference>
<dbReference type="VEuPathDB" id="TrichDB:TVAGG3_0558430"/>
<dbReference type="Proteomes" id="UP000001542">
    <property type="component" value="Unassembled WGS sequence"/>
</dbReference>
<sequence length="274" mass="32142">MDKSNQSISSTRSKRETKKEFPAPSQNHQTKLDLRKKKKIAIQNLDYQTARNIDQEIERINEEESIQAHQLKIDEYKDSLIQIFAMYNERQNELNNEREDNIKKIRIRVNDIFTELRKQQTQDLVELEKQHASHRLHELYRPVPDYETLISQSRKAASLGNYDNAETLQQEAYAIQERDMKIRMQRVDDRFHMKSQTAMKDYRTSIINLVQKLQNDIKTAQDTSDTSLKSLFEKRDAAIVGLYNTKGKGSVEFQRLTMDLCNAYSIPVPSGIFP</sequence>
<dbReference type="SMR" id="A2FIB3"/>
<feature type="region of interest" description="Disordered" evidence="1">
    <location>
        <begin position="1"/>
        <end position="33"/>
    </location>
</feature>
<dbReference type="InParanoid" id="A2FIB3"/>
<evidence type="ECO:0000313" key="2">
    <source>
        <dbReference type="EMBL" id="EAX95354.1"/>
    </source>
</evidence>
<accession>A2FIB3</accession>
<reference evidence="2" key="1">
    <citation type="submission" date="2006-10" db="EMBL/GenBank/DDBJ databases">
        <authorList>
            <person name="Amadeo P."/>
            <person name="Zhao Q."/>
            <person name="Wortman J."/>
            <person name="Fraser-Liggett C."/>
            <person name="Carlton J."/>
        </authorList>
    </citation>
    <scope>NUCLEOTIDE SEQUENCE</scope>
    <source>
        <strain evidence="2">G3</strain>
    </source>
</reference>
<keyword evidence="3" id="KW-1185">Reference proteome</keyword>
<dbReference type="EMBL" id="DS113810">
    <property type="protein sequence ID" value="EAX95354.1"/>
    <property type="molecule type" value="Genomic_DNA"/>
</dbReference>
<gene>
    <name evidence="2" type="ORF">TVAG_078100</name>
</gene>